<accession>A0A7D5VCB2</accession>
<evidence type="ECO:0000256" key="1">
    <source>
        <dbReference type="ARBA" id="ARBA00023224"/>
    </source>
</evidence>
<dbReference type="AlphaFoldDB" id="A0A7D5VCB2"/>
<dbReference type="GO" id="GO:0016020">
    <property type="term" value="C:membrane"/>
    <property type="evidence" value="ECO:0007669"/>
    <property type="project" value="InterPro"/>
</dbReference>
<dbReference type="InterPro" id="IPR004089">
    <property type="entry name" value="MCPsignal_dom"/>
</dbReference>
<dbReference type="SMART" id="SM00283">
    <property type="entry name" value="MA"/>
    <property type="match status" value="1"/>
</dbReference>
<dbReference type="KEGG" id="cfon:HZU75_15420"/>
<dbReference type="Gene3D" id="1.10.287.950">
    <property type="entry name" value="Methyl-accepting chemotaxis protein"/>
    <property type="match status" value="1"/>
</dbReference>
<dbReference type="RefSeq" id="WP_180306874.1">
    <property type="nucleotide sequence ID" value="NZ_CP058952.1"/>
</dbReference>
<protein>
    <submittedName>
        <fullName evidence="7">Methyl-accepting chemotaxis protein</fullName>
    </submittedName>
</protein>
<evidence type="ECO:0000313" key="8">
    <source>
        <dbReference type="Proteomes" id="UP000510822"/>
    </source>
</evidence>
<dbReference type="PANTHER" id="PTHR32089:SF112">
    <property type="entry name" value="LYSOZYME-LIKE PROTEIN-RELATED"/>
    <property type="match status" value="1"/>
</dbReference>
<feature type="domain" description="HAMP" evidence="6">
    <location>
        <begin position="93"/>
        <end position="147"/>
    </location>
</feature>
<evidence type="ECO:0000256" key="4">
    <source>
        <dbReference type="SAM" id="Phobius"/>
    </source>
</evidence>
<reference evidence="7 8" key="1">
    <citation type="journal article" date="2016" name="Int. J. Syst. Evol. Microbiol.">
        <title>Chitinibacter fontanus sp. nov., isolated from a spring.</title>
        <authorList>
            <person name="Sheu S.Y."/>
            <person name="Li Y.S."/>
            <person name="Young C.C."/>
            <person name="Chen W.M."/>
        </authorList>
    </citation>
    <scope>NUCLEOTIDE SEQUENCE [LARGE SCALE GENOMIC DNA]</scope>
    <source>
        <strain evidence="7 8">STM-7</strain>
    </source>
</reference>
<name>A0A7D5VCB2_9NEIS</name>
<evidence type="ECO:0000256" key="2">
    <source>
        <dbReference type="ARBA" id="ARBA00029447"/>
    </source>
</evidence>
<dbReference type="GO" id="GO:0007165">
    <property type="term" value="P:signal transduction"/>
    <property type="evidence" value="ECO:0007669"/>
    <property type="project" value="UniProtKB-KW"/>
</dbReference>
<organism evidence="7 8">
    <name type="scientific">Chitinibacter fontanus</name>
    <dbReference type="NCBI Taxonomy" id="1737446"/>
    <lineage>
        <taxon>Bacteria</taxon>
        <taxon>Pseudomonadati</taxon>
        <taxon>Pseudomonadota</taxon>
        <taxon>Betaproteobacteria</taxon>
        <taxon>Neisseriales</taxon>
        <taxon>Chitinibacteraceae</taxon>
        <taxon>Chitinibacter</taxon>
    </lineage>
</organism>
<keyword evidence="4" id="KW-1133">Transmembrane helix</keyword>
<dbReference type="EMBL" id="CP058952">
    <property type="protein sequence ID" value="QLI82800.1"/>
    <property type="molecule type" value="Genomic_DNA"/>
</dbReference>
<feature type="transmembrane region" description="Helical" evidence="4">
    <location>
        <begin position="69"/>
        <end position="95"/>
    </location>
</feature>
<dbReference type="PANTHER" id="PTHR32089">
    <property type="entry name" value="METHYL-ACCEPTING CHEMOTAXIS PROTEIN MCPB"/>
    <property type="match status" value="1"/>
</dbReference>
<feature type="transmembrane region" description="Helical" evidence="4">
    <location>
        <begin position="23"/>
        <end position="43"/>
    </location>
</feature>
<gene>
    <name evidence="7" type="ORF">HZU75_15420</name>
</gene>
<evidence type="ECO:0000259" key="6">
    <source>
        <dbReference type="PROSITE" id="PS50885"/>
    </source>
</evidence>
<keyword evidence="4" id="KW-0472">Membrane</keyword>
<feature type="domain" description="Methyl-accepting transducer" evidence="5">
    <location>
        <begin position="152"/>
        <end position="388"/>
    </location>
</feature>
<sequence>MAWLADFHRSFERNFIPTLGRKFAFIGLLCCFPLLITVAVSLAKSELIQLTQGLPASQQTQIISILDQLSLICTALTAASLVLCLIEIAYFHLWITKPVRLINEVFTDAADHEGDLSRNIPTPYTDEISQLGMTCNRFLSKQRDIIANVQTMTISMALEAAKSQKHIRESANASAQQDQLAKKVVDASNSTTRGISQVSTQTGEISHTTAANLDMAHASYSELQDVVSRINTINSKIGNFNQTVDGLNKRSASIKTIVDLIKEIAGQTNLLALNAAIEAARAGEQGRGFAVVADEVRKLAEKVGVATDEISHDIDSMLSQVSETLAETQLITQDANMTRDVVEKASAQFAHMVRDFENTAEALSGIASTLEEFTAANNLVNANVSEIHQLSLAVNEKMSRSAESSKDVAKATEDVQAMVGRFVIGQGPLDSMISLCCEYRDQVAYKLTTMLTRGIDIFDQNYQIVPNTDPQKYKTSYSQHFAAEMQPLYDQLAKAAKGGKFSLAVDNRGYGATHNSWYSQTPTGNRATDLINSRDQRIFNDPAGLRAAQNTERFLLQNYVRDTGEIMTELDVPIYINERHWGNLRLGFDGAALLNK</sequence>
<dbReference type="Pfam" id="PF00015">
    <property type="entry name" value="MCPsignal"/>
    <property type="match status" value="1"/>
</dbReference>
<proteinExistence type="inferred from homology"/>
<evidence type="ECO:0000313" key="7">
    <source>
        <dbReference type="EMBL" id="QLI82800.1"/>
    </source>
</evidence>
<keyword evidence="8" id="KW-1185">Reference proteome</keyword>
<dbReference type="PROSITE" id="PS50885">
    <property type="entry name" value="HAMP"/>
    <property type="match status" value="1"/>
</dbReference>
<keyword evidence="4" id="KW-0812">Transmembrane</keyword>
<evidence type="ECO:0000256" key="3">
    <source>
        <dbReference type="PROSITE-ProRule" id="PRU00284"/>
    </source>
</evidence>
<dbReference type="PROSITE" id="PS50111">
    <property type="entry name" value="CHEMOTAXIS_TRANSDUC_2"/>
    <property type="match status" value="1"/>
</dbReference>
<dbReference type="InterPro" id="IPR003660">
    <property type="entry name" value="HAMP_dom"/>
</dbReference>
<dbReference type="SUPFAM" id="SSF58104">
    <property type="entry name" value="Methyl-accepting chemotaxis protein (MCP) signaling domain"/>
    <property type="match status" value="1"/>
</dbReference>
<comment type="similarity">
    <text evidence="2">Belongs to the methyl-accepting chemotaxis (MCP) protein family.</text>
</comment>
<keyword evidence="1 3" id="KW-0807">Transducer</keyword>
<evidence type="ECO:0000259" key="5">
    <source>
        <dbReference type="PROSITE" id="PS50111"/>
    </source>
</evidence>
<dbReference type="Proteomes" id="UP000510822">
    <property type="component" value="Chromosome"/>
</dbReference>